<dbReference type="EMBL" id="CAEQ01000448">
    <property type="protein sequence ID" value="CCD11768.1"/>
    <property type="molecule type" value="Genomic_DNA"/>
</dbReference>
<reference evidence="2 3" key="2">
    <citation type="journal article" date="2012" name="Proc. Natl. Acad. Sci. U.S.A.">
        <title>Antigenic diversity is generated by distinct evolutionary mechanisms in African trypanosome species.</title>
        <authorList>
            <person name="Jackson A.P."/>
            <person name="Berry A."/>
            <person name="Aslett M."/>
            <person name="Allison H.C."/>
            <person name="Burton P."/>
            <person name="Vavrova-Anderson J."/>
            <person name="Brown R."/>
            <person name="Browne H."/>
            <person name="Corton N."/>
            <person name="Hauser H."/>
            <person name="Gamble J."/>
            <person name="Gilderthorp R."/>
            <person name="Marcello L."/>
            <person name="McQuillan J."/>
            <person name="Otto T.D."/>
            <person name="Quail M.A."/>
            <person name="Sanders M.J."/>
            <person name="van Tonder A."/>
            <person name="Ginger M.L."/>
            <person name="Field M.C."/>
            <person name="Barry J.D."/>
            <person name="Hertz-Fowler C."/>
            <person name="Berriman M."/>
        </authorList>
    </citation>
    <scope>NUCLEOTIDE SEQUENCE [LARGE SCALE GENOMIC DNA]</scope>
    <source>
        <strain evidence="2 3">IL3000</strain>
    </source>
</reference>
<reference evidence="3" key="1">
    <citation type="submission" date="2011-07" db="EMBL/GenBank/DDBJ databases">
        <title>Divergent evolution of antigenic variation in African trypanosomes.</title>
        <authorList>
            <person name="Jackson A.P."/>
            <person name="Berry A."/>
            <person name="Allison H.C."/>
            <person name="Burton P."/>
            <person name="Anderson J."/>
            <person name="Aslett M."/>
            <person name="Brown R."/>
            <person name="Corton N."/>
            <person name="Harris D."/>
            <person name="Hauser H."/>
            <person name="Gamble J."/>
            <person name="Gilderthorp R."/>
            <person name="McQuillan J."/>
            <person name="Quail M.A."/>
            <person name="Sanders M."/>
            <person name="Van Tonder A."/>
            <person name="Ginger M.L."/>
            <person name="Donelson J.E."/>
            <person name="Field M.C."/>
            <person name="Barry J.D."/>
            <person name="Berriman M."/>
            <person name="Hertz-Fowler C."/>
        </authorList>
    </citation>
    <scope>NUCLEOTIDE SEQUENCE [LARGE SCALE GENOMIC DNA]</scope>
    <source>
        <strain evidence="3">IL3000</strain>
    </source>
</reference>
<evidence type="ECO:0000313" key="3">
    <source>
        <dbReference type="Proteomes" id="UP000000702"/>
    </source>
</evidence>
<proteinExistence type="predicted"/>
<dbReference type="AlphaFoldDB" id="F9W3P5"/>
<accession>F9W3P5</accession>
<sequence>MNQVSLQTLQASPVGRCIILRGMYHLLMCVGCWNPSLHTGDLAYFDYTNVLATPCPTRHDAPLYDLTRIWRHFFSSSSCDHSARMYHVINRVVEIRRHTACPSKSAYDLRKGMLCNPFLLGEVPHFIPKLKLLVDMENTAPHFREECKAARFEDKADKERLKQNKPKKEDARSLR</sequence>
<name>F9W3P5_TRYCI</name>
<feature type="region of interest" description="Disordered" evidence="1">
    <location>
        <begin position="154"/>
        <end position="175"/>
    </location>
</feature>
<dbReference type="Proteomes" id="UP000000702">
    <property type="component" value="Unassembled WGS sequence"/>
</dbReference>
<keyword evidence="3" id="KW-1185">Reference proteome</keyword>
<organism evidence="2 3">
    <name type="scientific">Trypanosoma congolense (strain IL3000)</name>
    <dbReference type="NCBI Taxonomy" id="1068625"/>
    <lineage>
        <taxon>Eukaryota</taxon>
        <taxon>Discoba</taxon>
        <taxon>Euglenozoa</taxon>
        <taxon>Kinetoplastea</taxon>
        <taxon>Metakinetoplastina</taxon>
        <taxon>Trypanosomatida</taxon>
        <taxon>Trypanosomatidae</taxon>
        <taxon>Trypanosoma</taxon>
        <taxon>Nannomonas</taxon>
    </lineage>
</organism>
<evidence type="ECO:0000256" key="1">
    <source>
        <dbReference type="SAM" id="MobiDB-lite"/>
    </source>
</evidence>
<comment type="caution">
    <text evidence="2">The sequence shown here is derived from an EMBL/GenBank/DDBJ whole genome shotgun (WGS) entry which is preliminary data.</text>
</comment>
<evidence type="ECO:0000313" key="2">
    <source>
        <dbReference type="EMBL" id="CCD11768.1"/>
    </source>
</evidence>
<protein>
    <submittedName>
        <fullName evidence="2">WGS project CAEQ00000000 data, annotated contig 1087</fullName>
    </submittedName>
</protein>
<gene>
    <name evidence="2" type="ORF">TCIL3000_0_27150</name>
</gene>
<dbReference type="VEuPathDB" id="TriTrypDB:TcIL3000_0_27150"/>